<dbReference type="Gene3D" id="3.30.470.20">
    <property type="entry name" value="ATP-grasp fold, B domain"/>
    <property type="match status" value="1"/>
</dbReference>
<sequence>MEQKTRLGIIYGGKSSEHEVSLSTALAIMNAVDKTRYEIVPYYIQLDGTWVQGRSVVDQLSSVEQLRFSGSFDAQPNILRLRESIDIAFPVIHGPNGEDGTLQGLLEIVDVPYVGAGVLGSAMGMDKVAMKNVFGEMGIAQCRYLSFFRHDLLERIDSLISEIESTLGFPCFVKPANMGSSVGISKAKDRDGLKAAMEFAAQFDRKIIIEENVNGRELEIGVLGNEDLKTSVVGEIKSGNEFYDYEAKYKSQSTKLDIPAQIPSQVVEQIKKMAIAGFQALDISGLSRVDFFWDEEKDQVYLNEINTLPGFTPFSMYPMLFQEAGISYPELINELVDLGFKRYEERKQNRIAAEKLE</sequence>
<dbReference type="InterPro" id="IPR011127">
    <property type="entry name" value="Dala_Dala_lig_N"/>
</dbReference>
<keyword evidence="12 13" id="KW-0961">Cell wall biogenesis/degradation</keyword>
<dbReference type="SUPFAM" id="SSF52440">
    <property type="entry name" value="PreATP-grasp domain"/>
    <property type="match status" value="1"/>
</dbReference>
<evidence type="ECO:0000256" key="1">
    <source>
        <dbReference type="ARBA" id="ARBA00001936"/>
    </source>
</evidence>
<dbReference type="NCBIfam" id="NF002526">
    <property type="entry name" value="PRK01966.1-2"/>
    <property type="match status" value="1"/>
</dbReference>
<evidence type="ECO:0000256" key="6">
    <source>
        <dbReference type="ARBA" id="ARBA00022741"/>
    </source>
</evidence>
<keyword evidence="10 13" id="KW-0573">Peptidoglycan synthesis</keyword>
<evidence type="ECO:0000256" key="10">
    <source>
        <dbReference type="ARBA" id="ARBA00022984"/>
    </source>
</evidence>
<keyword evidence="7 14" id="KW-0067">ATP-binding</keyword>
<dbReference type="InterPro" id="IPR013815">
    <property type="entry name" value="ATP_grasp_subdomain_1"/>
</dbReference>
<evidence type="ECO:0000256" key="2">
    <source>
        <dbReference type="ARBA" id="ARBA00001946"/>
    </source>
</evidence>
<comment type="function">
    <text evidence="13">Cell wall formation.</text>
</comment>
<dbReference type="InterPro" id="IPR011095">
    <property type="entry name" value="Dala_Dala_lig_C"/>
</dbReference>
<keyword evidence="4 13" id="KW-0436">Ligase</keyword>
<comment type="caution">
    <text evidence="16">The sequence shown here is derived from an EMBL/GenBank/DDBJ whole genome shotgun (WGS) entry which is preliminary data.</text>
</comment>
<keyword evidence="13" id="KW-0963">Cytoplasm</keyword>
<keyword evidence="8" id="KW-0460">Magnesium</keyword>
<evidence type="ECO:0000256" key="12">
    <source>
        <dbReference type="ARBA" id="ARBA00023316"/>
    </source>
</evidence>
<evidence type="ECO:0000313" key="16">
    <source>
        <dbReference type="EMBL" id="MBP1930521.1"/>
    </source>
</evidence>
<accession>A0ABS4GJT6</accession>
<dbReference type="Gene3D" id="3.40.50.20">
    <property type="match status" value="1"/>
</dbReference>
<dbReference type="PROSITE" id="PS00843">
    <property type="entry name" value="DALA_DALA_LIGASE_1"/>
    <property type="match status" value="1"/>
</dbReference>
<organism evidence="16 17">
    <name type="scientific">Ammoniphilus resinae</name>
    <dbReference type="NCBI Taxonomy" id="861532"/>
    <lineage>
        <taxon>Bacteria</taxon>
        <taxon>Bacillati</taxon>
        <taxon>Bacillota</taxon>
        <taxon>Bacilli</taxon>
        <taxon>Bacillales</taxon>
        <taxon>Paenibacillaceae</taxon>
        <taxon>Aneurinibacillus group</taxon>
        <taxon>Ammoniphilus</taxon>
    </lineage>
</organism>
<dbReference type="Proteomes" id="UP001519343">
    <property type="component" value="Unassembled WGS sequence"/>
</dbReference>
<evidence type="ECO:0000256" key="11">
    <source>
        <dbReference type="ARBA" id="ARBA00023211"/>
    </source>
</evidence>
<dbReference type="RefSeq" id="WP_209808553.1">
    <property type="nucleotide sequence ID" value="NZ_JAGGKT010000001.1"/>
</dbReference>
<dbReference type="Gene3D" id="3.30.1490.20">
    <property type="entry name" value="ATP-grasp fold, A domain"/>
    <property type="match status" value="1"/>
</dbReference>
<comment type="pathway">
    <text evidence="13">Cell wall biogenesis; peptidoglycan biosynthesis.</text>
</comment>
<evidence type="ECO:0000256" key="14">
    <source>
        <dbReference type="PROSITE-ProRule" id="PRU00409"/>
    </source>
</evidence>
<keyword evidence="17" id="KW-1185">Reference proteome</keyword>
<comment type="similarity">
    <text evidence="3 13">Belongs to the D-alanine--D-alanine ligase family.</text>
</comment>
<comment type="cofactor">
    <cofactor evidence="2">
        <name>Mg(2+)</name>
        <dbReference type="ChEBI" id="CHEBI:18420"/>
    </cofactor>
</comment>
<dbReference type="EMBL" id="JAGGKT010000001">
    <property type="protein sequence ID" value="MBP1930521.1"/>
    <property type="molecule type" value="Genomic_DNA"/>
</dbReference>
<comment type="subcellular location">
    <subcellularLocation>
        <location evidence="13">Cytoplasm</location>
    </subcellularLocation>
</comment>
<dbReference type="NCBIfam" id="NF002378">
    <property type="entry name" value="PRK01372.1"/>
    <property type="match status" value="1"/>
</dbReference>
<dbReference type="PROSITE" id="PS50975">
    <property type="entry name" value="ATP_GRASP"/>
    <property type="match status" value="1"/>
</dbReference>
<proteinExistence type="inferred from homology"/>
<dbReference type="PROSITE" id="PS00844">
    <property type="entry name" value="DALA_DALA_LIGASE_2"/>
    <property type="match status" value="1"/>
</dbReference>
<comment type="cofactor">
    <cofactor evidence="1">
        <name>Mn(2+)</name>
        <dbReference type="ChEBI" id="CHEBI:29035"/>
    </cofactor>
</comment>
<evidence type="ECO:0000256" key="9">
    <source>
        <dbReference type="ARBA" id="ARBA00022960"/>
    </source>
</evidence>
<dbReference type="NCBIfam" id="NF002528">
    <property type="entry name" value="PRK01966.1-4"/>
    <property type="match status" value="1"/>
</dbReference>
<evidence type="ECO:0000256" key="5">
    <source>
        <dbReference type="ARBA" id="ARBA00022723"/>
    </source>
</evidence>
<feature type="domain" description="ATP-grasp" evidence="15">
    <location>
        <begin position="131"/>
        <end position="337"/>
    </location>
</feature>
<dbReference type="Pfam" id="PF07478">
    <property type="entry name" value="Dala_Dala_lig_C"/>
    <property type="match status" value="1"/>
</dbReference>
<keyword evidence="11" id="KW-0464">Manganese</keyword>
<dbReference type="NCBIfam" id="TIGR01205">
    <property type="entry name" value="D_ala_D_alaTIGR"/>
    <property type="match status" value="1"/>
</dbReference>
<keyword evidence="9 13" id="KW-0133">Cell shape</keyword>
<dbReference type="PIRSF" id="PIRSF039102">
    <property type="entry name" value="Ddl/VanB"/>
    <property type="match status" value="1"/>
</dbReference>
<evidence type="ECO:0000313" key="17">
    <source>
        <dbReference type="Proteomes" id="UP001519343"/>
    </source>
</evidence>
<evidence type="ECO:0000256" key="4">
    <source>
        <dbReference type="ARBA" id="ARBA00022598"/>
    </source>
</evidence>
<dbReference type="InterPro" id="IPR011761">
    <property type="entry name" value="ATP-grasp"/>
</dbReference>
<dbReference type="EC" id="6.3.2.4" evidence="13"/>
<reference evidence="16 17" key="1">
    <citation type="submission" date="2021-03" db="EMBL/GenBank/DDBJ databases">
        <title>Genomic Encyclopedia of Type Strains, Phase IV (KMG-IV): sequencing the most valuable type-strain genomes for metagenomic binning, comparative biology and taxonomic classification.</title>
        <authorList>
            <person name="Goeker M."/>
        </authorList>
    </citation>
    <scope>NUCLEOTIDE SEQUENCE [LARGE SCALE GENOMIC DNA]</scope>
    <source>
        <strain evidence="16 17">DSM 24738</strain>
    </source>
</reference>
<evidence type="ECO:0000259" key="15">
    <source>
        <dbReference type="PROSITE" id="PS50975"/>
    </source>
</evidence>
<dbReference type="PANTHER" id="PTHR23132">
    <property type="entry name" value="D-ALANINE--D-ALANINE LIGASE"/>
    <property type="match status" value="1"/>
</dbReference>
<evidence type="ECO:0000256" key="13">
    <source>
        <dbReference type="HAMAP-Rule" id="MF_00047"/>
    </source>
</evidence>
<gene>
    <name evidence="13" type="primary">ddl</name>
    <name evidence="16" type="ORF">J2Z37_000508</name>
</gene>
<dbReference type="GO" id="GO:0008716">
    <property type="term" value="F:D-alanine-D-alanine ligase activity"/>
    <property type="evidence" value="ECO:0007669"/>
    <property type="project" value="UniProtKB-EC"/>
</dbReference>
<comment type="catalytic activity">
    <reaction evidence="13">
        <text>2 D-alanine + ATP = D-alanyl-D-alanine + ADP + phosphate + H(+)</text>
        <dbReference type="Rhea" id="RHEA:11224"/>
        <dbReference type="ChEBI" id="CHEBI:15378"/>
        <dbReference type="ChEBI" id="CHEBI:30616"/>
        <dbReference type="ChEBI" id="CHEBI:43474"/>
        <dbReference type="ChEBI" id="CHEBI:57416"/>
        <dbReference type="ChEBI" id="CHEBI:57822"/>
        <dbReference type="ChEBI" id="CHEBI:456216"/>
        <dbReference type="EC" id="6.3.2.4"/>
    </reaction>
</comment>
<dbReference type="InterPro" id="IPR000291">
    <property type="entry name" value="D-Ala_lig_Van_CS"/>
</dbReference>
<protein>
    <recommendedName>
        <fullName evidence="13">D-alanine--D-alanine ligase</fullName>
        <ecNumber evidence="13">6.3.2.4</ecNumber>
    </recommendedName>
    <alternativeName>
        <fullName evidence="13">D-Ala-D-Ala ligase</fullName>
    </alternativeName>
    <alternativeName>
        <fullName evidence="13">D-alanylalanine synthetase</fullName>
    </alternativeName>
</protein>
<dbReference type="PANTHER" id="PTHR23132:SF25">
    <property type="entry name" value="D-ALANINE--D-ALANINE LIGASE A"/>
    <property type="match status" value="1"/>
</dbReference>
<dbReference type="HAMAP" id="MF_00047">
    <property type="entry name" value="Dala_Dala_lig"/>
    <property type="match status" value="1"/>
</dbReference>
<name>A0ABS4GJT6_9BACL</name>
<dbReference type="InterPro" id="IPR005905">
    <property type="entry name" value="D_ala_D_ala"/>
</dbReference>
<dbReference type="SUPFAM" id="SSF56059">
    <property type="entry name" value="Glutathione synthetase ATP-binding domain-like"/>
    <property type="match status" value="1"/>
</dbReference>
<dbReference type="InterPro" id="IPR016185">
    <property type="entry name" value="PreATP-grasp_dom_sf"/>
</dbReference>
<evidence type="ECO:0000256" key="3">
    <source>
        <dbReference type="ARBA" id="ARBA00010871"/>
    </source>
</evidence>
<evidence type="ECO:0000256" key="7">
    <source>
        <dbReference type="ARBA" id="ARBA00022840"/>
    </source>
</evidence>
<evidence type="ECO:0000256" key="8">
    <source>
        <dbReference type="ARBA" id="ARBA00022842"/>
    </source>
</evidence>
<dbReference type="Pfam" id="PF01820">
    <property type="entry name" value="Dala_Dala_lig_N"/>
    <property type="match status" value="1"/>
</dbReference>
<keyword evidence="6 14" id="KW-0547">Nucleotide-binding</keyword>
<keyword evidence="5" id="KW-0479">Metal-binding</keyword>